<proteinExistence type="predicted"/>
<dbReference type="AlphaFoldDB" id="A0A6H1ZB16"/>
<dbReference type="EMBL" id="MT143976">
    <property type="protein sequence ID" value="QJA44465.1"/>
    <property type="molecule type" value="Genomic_DNA"/>
</dbReference>
<accession>A0A6H1ZB16</accession>
<evidence type="ECO:0000313" key="1">
    <source>
        <dbReference type="EMBL" id="QJA44465.1"/>
    </source>
</evidence>
<gene>
    <name evidence="1" type="ORF">TM448A00108_0092</name>
</gene>
<protein>
    <submittedName>
        <fullName evidence="1">Uncharacterized protein</fullName>
    </submittedName>
</protein>
<organism evidence="1">
    <name type="scientific">viral metagenome</name>
    <dbReference type="NCBI Taxonomy" id="1070528"/>
    <lineage>
        <taxon>unclassified sequences</taxon>
        <taxon>metagenomes</taxon>
        <taxon>organismal metagenomes</taxon>
    </lineage>
</organism>
<reference evidence="1" key="1">
    <citation type="submission" date="2020-03" db="EMBL/GenBank/DDBJ databases">
        <title>The deep terrestrial virosphere.</title>
        <authorList>
            <person name="Holmfeldt K."/>
            <person name="Nilsson E."/>
            <person name="Simone D."/>
            <person name="Lopez-Fernandez M."/>
            <person name="Wu X."/>
            <person name="de Brujin I."/>
            <person name="Lundin D."/>
            <person name="Andersson A."/>
            <person name="Bertilsson S."/>
            <person name="Dopson M."/>
        </authorList>
    </citation>
    <scope>NUCLEOTIDE SEQUENCE</scope>
    <source>
        <strain evidence="1">TM448A00108</strain>
    </source>
</reference>
<sequence length="45" mass="5530">MDLDNKKLIDLQVKDIPVLLKDWLRLYYEYSENILDEMLEEIDED</sequence>
<name>A0A6H1ZB16_9ZZZZ</name>